<protein>
    <submittedName>
        <fullName evidence="2">Fructose-bisphosphate aldolase</fullName>
    </submittedName>
</protein>
<reference evidence="2 3" key="1">
    <citation type="submission" date="2024-03" db="EMBL/GenBank/DDBJ databases">
        <title>The Acrasis kona genome and developmental transcriptomes reveal deep origins of eukaryotic multicellular pathways.</title>
        <authorList>
            <person name="Sheikh S."/>
            <person name="Fu C.-J."/>
            <person name="Brown M.W."/>
            <person name="Baldauf S.L."/>
        </authorList>
    </citation>
    <scope>NUCLEOTIDE SEQUENCE [LARGE SCALE GENOMIC DNA]</scope>
    <source>
        <strain evidence="2 3">ATCC MYA-3509</strain>
    </source>
</reference>
<accession>A0AAW2YYV0</accession>
<dbReference type="EMBL" id="JAOPGA020000826">
    <property type="protein sequence ID" value="KAL0482202.1"/>
    <property type="molecule type" value="Genomic_DNA"/>
</dbReference>
<comment type="caution">
    <text evidence="2">The sequence shown here is derived from an EMBL/GenBank/DDBJ whole genome shotgun (WGS) entry which is preliminary data.</text>
</comment>
<evidence type="ECO:0000313" key="3">
    <source>
        <dbReference type="Proteomes" id="UP001431209"/>
    </source>
</evidence>
<sequence length="172" mass="20393">MELEWDNTFRNCLVHMLETFVEVPFNEICLKRGSCHTELFIMDDINDDHKVLEGLLLKLQQVRLVVKDFEDKALKLRQLKKTEYIEYAKHCIQLDNVRNRIKLLESNIRDRFNACDDAPSDESDDDVSDSDCEEEEYQEHMHKRRSPPLTILKMKKAKRSLSKNNILNTGFY</sequence>
<name>A0AAW2YYV0_9EUKA</name>
<keyword evidence="3" id="KW-1185">Reference proteome</keyword>
<proteinExistence type="predicted"/>
<feature type="compositionally biased region" description="Acidic residues" evidence="1">
    <location>
        <begin position="118"/>
        <end position="137"/>
    </location>
</feature>
<evidence type="ECO:0000256" key="1">
    <source>
        <dbReference type="SAM" id="MobiDB-lite"/>
    </source>
</evidence>
<evidence type="ECO:0000313" key="2">
    <source>
        <dbReference type="EMBL" id="KAL0482202.1"/>
    </source>
</evidence>
<feature type="region of interest" description="Disordered" evidence="1">
    <location>
        <begin position="115"/>
        <end position="149"/>
    </location>
</feature>
<gene>
    <name evidence="2" type="ORF">AKO1_013323</name>
</gene>
<dbReference type="AlphaFoldDB" id="A0AAW2YYV0"/>
<dbReference type="Proteomes" id="UP001431209">
    <property type="component" value="Unassembled WGS sequence"/>
</dbReference>
<organism evidence="2 3">
    <name type="scientific">Acrasis kona</name>
    <dbReference type="NCBI Taxonomy" id="1008807"/>
    <lineage>
        <taxon>Eukaryota</taxon>
        <taxon>Discoba</taxon>
        <taxon>Heterolobosea</taxon>
        <taxon>Tetramitia</taxon>
        <taxon>Eutetramitia</taxon>
        <taxon>Acrasidae</taxon>
        <taxon>Acrasis</taxon>
    </lineage>
</organism>